<reference evidence="2" key="1">
    <citation type="submission" date="2009-04" db="EMBL/GenBank/DDBJ databases">
        <authorList>
            <person name="Weinstock G."/>
            <person name="Sodergren E."/>
            <person name="Clifton S."/>
            <person name="Fulton L."/>
            <person name="Fulton B."/>
            <person name="Courtney L."/>
            <person name="Fronick C."/>
            <person name="Harrison M."/>
            <person name="Strong C."/>
            <person name="Farmer C."/>
            <person name="Delahaunty K."/>
            <person name="Markovic C."/>
            <person name="Hall O."/>
            <person name="Minx P."/>
            <person name="Tomlinson C."/>
            <person name="Mitreva M."/>
            <person name="Nelson J."/>
            <person name="Hou S."/>
            <person name="Wollam A."/>
            <person name="Pepin K.H."/>
            <person name="Johnson M."/>
            <person name="Bhonagiri V."/>
            <person name="Nash W.E."/>
            <person name="Warren W."/>
            <person name="Chinwalla A."/>
            <person name="Mardis E.R."/>
            <person name="Wilson R.K."/>
        </authorList>
    </citation>
    <scope>NUCLEOTIDE SEQUENCE [LARGE SCALE GENOMIC DNA]</scope>
    <source>
        <strain evidence="2">ATCC 51147</strain>
    </source>
</reference>
<dbReference type="Proteomes" id="UP000003009">
    <property type="component" value="Unassembled WGS sequence"/>
</dbReference>
<keyword evidence="3" id="KW-1185">Reference proteome</keyword>
<feature type="transmembrane region" description="Helical" evidence="1">
    <location>
        <begin position="53"/>
        <end position="78"/>
    </location>
</feature>
<comment type="caution">
    <text evidence="2">The sequence shown here is derived from an EMBL/GenBank/DDBJ whole genome shotgun (WGS) entry which is preliminary data.</text>
</comment>
<evidence type="ECO:0000256" key="1">
    <source>
        <dbReference type="SAM" id="Phobius"/>
    </source>
</evidence>
<dbReference type="STRING" id="629741.GCWU000324_00201"/>
<protein>
    <submittedName>
        <fullName evidence="2">Uncharacterized protein</fullName>
    </submittedName>
</protein>
<feature type="transmembrane region" description="Helical" evidence="1">
    <location>
        <begin position="114"/>
        <end position="139"/>
    </location>
</feature>
<dbReference type="EMBL" id="ACJW02000002">
    <property type="protein sequence ID" value="EEP68307.1"/>
    <property type="molecule type" value="Genomic_DNA"/>
</dbReference>
<proteinExistence type="predicted"/>
<sequence length="158" mass="17194">MQNTPAELCERVFYCAIISRLFDDLHRAVVIAMVAVLMMQTTVYQVIHMVAVWHGFVSAACAVAVFAASVHGVAAVWVGIVYFQAVFIIMLGVGVVQMPIVQVIHMVAMLDGGVSAVCAVGVGVVCVCLTIGHFCMLLYRVVENLLQTHCKRLAKRNQ</sequence>
<accession>C4GH69</accession>
<feature type="transmembrane region" description="Helical" evidence="1">
    <location>
        <begin position="28"/>
        <end position="47"/>
    </location>
</feature>
<feature type="transmembrane region" description="Helical" evidence="1">
    <location>
        <begin position="85"/>
        <end position="108"/>
    </location>
</feature>
<keyword evidence="1" id="KW-1133">Transmembrane helix</keyword>
<evidence type="ECO:0000313" key="3">
    <source>
        <dbReference type="Proteomes" id="UP000003009"/>
    </source>
</evidence>
<name>C4GH69_9NEIS</name>
<keyword evidence="1" id="KW-0812">Transmembrane</keyword>
<dbReference type="AlphaFoldDB" id="C4GH69"/>
<organism evidence="2 3">
    <name type="scientific">Kingella oralis ATCC 51147</name>
    <dbReference type="NCBI Taxonomy" id="629741"/>
    <lineage>
        <taxon>Bacteria</taxon>
        <taxon>Pseudomonadati</taxon>
        <taxon>Pseudomonadota</taxon>
        <taxon>Betaproteobacteria</taxon>
        <taxon>Neisseriales</taxon>
        <taxon>Neisseriaceae</taxon>
        <taxon>Kingella</taxon>
    </lineage>
</organism>
<evidence type="ECO:0000313" key="2">
    <source>
        <dbReference type="EMBL" id="EEP68307.1"/>
    </source>
</evidence>
<keyword evidence="1" id="KW-0472">Membrane</keyword>
<gene>
    <name evidence="2" type="ORF">GCWU000324_00201</name>
</gene>
<dbReference type="HOGENOM" id="CLU_1667058_0_0_4"/>